<dbReference type="PROSITE" id="PS51186">
    <property type="entry name" value="GNAT"/>
    <property type="match status" value="1"/>
</dbReference>
<gene>
    <name evidence="3" type="ORF">EDD29_2657</name>
</gene>
<evidence type="ECO:0000313" key="4">
    <source>
        <dbReference type="Proteomes" id="UP000272400"/>
    </source>
</evidence>
<reference evidence="3 4" key="1">
    <citation type="submission" date="2018-11" db="EMBL/GenBank/DDBJ databases">
        <title>Sequencing the genomes of 1000 actinobacteria strains.</title>
        <authorList>
            <person name="Klenk H.-P."/>
        </authorList>
    </citation>
    <scope>NUCLEOTIDE SEQUENCE [LARGE SCALE GENOMIC DNA]</scope>
    <source>
        <strain evidence="3 4">DSM 44254</strain>
    </source>
</reference>
<name>A0A3N1CUY1_9ACTN</name>
<dbReference type="PANTHER" id="PTHR13170">
    <property type="entry name" value="O-GLCNACASE"/>
    <property type="match status" value="1"/>
</dbReference>
<evidence type="ECO:0000313" key="3">
    <source>
        <dbReference type="EMBL" id="ROO85119.1"/>
    </source>
</evidence>
<dbReference type="SUPFAM" id="SSF55729">
    <property type="entry name" value="Acyl-CoA N-acyltransferases (Nat)"/>
    <property type="match status" value="1"/>
</dbReference>
<feature type="domain" description="N-acetyltransferase" evidence="2">
    <location>
        <begin position="67"/>
        <end position="205"/>
    </location>
</feature>
<proteinExistence type="predicted"/>
<dbReference type="InterPro" id="IPR051822">
    <property type="entry name" value="Glycosyl_Hydrolase_84"/>
</dbReference>
<dbReference type="GO" id="GO:0016747">
    <property type="term" value="F:acyltransferase activity, transferring groups other than amino-acyl groups"/>
    <property type="evidence" value="ECO:0007669"/>
    <property type="project" value="InterPro"/>
</dbReference>
<dbReference type="InterPro" id="IPR016181">
    <property type="entry name" value="Acyl_CoA_acyltransferase"/>
</dbReference>
<keyword evidence="3" id="KW-0808">Transferase</keyword>
<dbReference type="Proteomes" id="UP000272400">
    <property type="component" value="Unassembled WGS sequence"/>
</dbReference>
<dbReference type="CDD" id="cd04301">
    <property type="entry name" value="NAT_SF"/>
    <property type="match status" value="1"/>
</dbReference>
<dbReference type="PANTHER" id="PTHR13170:SF16">
    <property type="entry name" value="PROTEIN O-GLCNACASE"/>
    <property type="match status" value="1"/>
</dbReference>
<dbReference type="Gene3D" id="3.40.630.30">
    <property type="match status" value="1"/>
</dbReference>
<sequence>MAEEVKVRPYLPSDDAAIADVCVRTGHLGGDARALYPDHGLLPDLFALPYVRREPELAFVLDDGARAVGYILGTADTPGFVRWFREEWLAEVGPRRPPLERPPATPTDEMIHLLHTPERLLVPELAGHPAHLHIDLLPGVQRRGFGRALMAAFLGALAARGVPRVHLGMVTANEAARPFYDRLGFAELRVADAGPLTYLGRSTATDLSAPLVRTPRPGVRGGSRGEAGDEVVPGGFEAG</sequence>
<dbReference type="OrthoDB" id="8593648at2"/>
<protein>
    <submittedName>
        <fullName evidence="3">Acetyltransferase (GNAT) family protein</fullName>
    </submittedName>
</protein>
<dbReference type="AlphaFoldDB" id="A0A3N1CUY1"/>
<keyword evidence="4" id="KW-1185">Reference proteome</keyword>
<organism evidence="3 4">
    <name type="scientific">Actinocorallia herbida</name>
    <dbReference type="NCBI Taxonomy" id="58109"/>
    <lineage>
        <taxon>Bacteria</taxon>
        <taxon>Bacillati</taxon>
        <taxon>Actinomycetota</taxon>
        <taxon>Actinomycetes</taxon>
        <taxon>Streptosporangiales</taxon>
        <taxon>Thermomonosporaceae</taxon>
        <taxon>Actinocorallia</taxon>
    </lineage>
</organism>
<dbReference type="Pfam" id="PF00583">
    <property type="entry name" value="Acetyltransf_1"/>
    <property type="match status" value="1"/>
</dbReference>
<comment type="caution">
    <text evidence="3">The sequence shown here is derived from an EMBL/GenBank/DDBJ whole genome shotgun (WGS) entry which is preliminary data.</text>
</comment>
<accession>A0A3N1CUY1</accession>
<dbReference type="EMBL" id="RJKE01000001">
    <property type="protein sequence ID" value="ROO85119.1"/>
    <property type="molecule type" value="Genomic_DNA"/>
</dbReference>
<evidence type="ECO:0000256" key="1">
    <source>
        <dbReference type="SAM" id="MobiDB-lite"/>
    </source>
</evidence>
<dbReference type="InterPro" id="IPR000182">
    <property type="entry name" value="GNAT_dom"/>
</dbReference>
<feature type="region of interest" description="Disordered" evidence="1">
    <location>
        <begin position="209"/>
        <end position="239"/>
    </location>
</feature>
<evidence type="ECO:0000259" key="2">
    <source>
        <dbReference type="PROSITE" id="PS51186"/>
    </source>
</evidence>